<protein>
    <submittedName>
        <fullName evidence="1">Dual serine/threonine and tyrosine protein kinase</fullName>
    </submittedName>
</protein>
<dbReference type="Proteomes" id="UP000037510">
    <property type="component" value="Unassembled WGS sequence"/>
</dbReference>
<evidence type="ECO:0000313" key="1">
    <source>
        <dbReference type="EMBL" id="KOB75809.1"/>
    </source>
</evidence>
<proteinExistence type="predicted"/>
<reference evidence="1 2" key="1">
    <citation type="journal article" date="2015" name="Genome Biol. Evol.">
        <title>The genome of winter moth (Operophtera brumata) provides a genomic perspective on sexual dimorphism and phenology.</title>
        <authorList>
            <person name="Derks M.F."/>
            <person name="Smit S."/>
            <person name="Salis L."/>
            <person name="Schijlen E."/>
            <person name="Bossers A."/>
            <person name="Mateman C."/>
            <person name="Pijl A.S."/>
            <person name="de Ridder D."/>
            <person name="Groenen M.A."/>
            <person name="Visser M.E."/>
            <person name="Megens H.J."/>
        </authorList>
    </citation>
    <scope>NUCLEOTIDE SEQUENCE [LARGE SCALE GENOMIC DNA]</scope>
    <source>
        <strain evidence="1">WM2013NL</strain>
        <tissue evidence="1">Head and thorax</tissue>
    </source>
</reference>
<gene>
    <name evidence="1" type="ORF">OBRU01_07261</name>
</gene>
<dbReference type="AlphaFoldDB" id="A0A0L7LKC3"/>
<evidence type="ECO:0000313" key="2">
    <source>
        <dbReference type="Proteomes" id="UP000037510"/>
    </source>
</evidence>
<feature type="non-terminal residue" evidence="1">
    <location>
        <position position="82"/>
    </location>
</feature>
<name>A0A0L7LKC3_OPEBR</name>
<keyword evidence="1" id="KW-0418">Kinase</keyword>
<sequence>MARELQVVPKKIQYVAIQEQHLYDEEETPSPASNIRVENEDMSMFSLSHATRSLCSARSDATNCTNNTNVSIKNATLDVQRT</sequence>
<organism evidence="1 2">
    <name type="scientific">Operophtera brumata</name>
    <name type="common">Winter moth</name>
    <name type="synonym">Phalaena brumata</name>
    <dbReference type="NCBI Taxonomy" id="104452"/>
    <lineage>
        <taxon>Eukaryota</taxon>
        <taxon>Metazoa</taxon>
        <taxon>Ecdysozoa</taxon>
        <taxon>Arthropoda</taxon>
        <taxon>Hexapoda</taxon>
        <taxon>Insecta</taxon>
        <taxon>Pterygota</taxon>
        <taxon>Neoptera</taxon>
        <taxon>Endopterygota</taxon>
        <taxon>Lepidoptera</taxon>
        <taxon>Glossata</taxon>
        <taxon>Ditrysia</taxon>
        <taxon>Geometroidea</taxon>
        <taxon>Geometridae</taxon>
        <taxon>Larentiinae</taxon>
        <taxon>Operophtera</taxon>
    </lineage>
</organism>
<dbReference type="GO" id="GO:0016301">
    <property type="term" value="F:kinase activity"/>
    <property type="evidence" value="ECO:0007669"/>
    <property type="project" value="UniProtKB-KW"/>
</dbReference>
<comment type="caution">
    <text evidence="1">The sequence shown here is derived from an EMBL/GenBank/DDBJ whole genome shotgun (WGS) entry which is preliminary data.</text>
</comment>
<keyword evidence="1" id="KW-0808">Transferase</keyword>
<dbReference type="EMBL" id="JTDY01000806">
    <property type="protein sequence ID" value="KOB75809.1"/>
    <property type="molecule type" value="Genomic_DNA"/>
</dbReference>
<accession>A0A0L7LKC3</accession>
<keyword evidence="2" id="KW-1185">Reference proteome</keyword>